<evidence type="ECO:0000313" key="2">
    <source>
        <dbReference type="Proteomes" id="UP000593574"/>
    </source>
</evidence>
<reference evidence="1 2" key="1">
    <citation type="journal article" date="2019" name="Genome Biol. Evol.">
        <title>Insights into the evolution of the New World diploid cottons (Gossypium, subgenus Houzingenia) based on genome sequencing.</title>
        <authorList>
            <person name="Grover C.E."/>
            <person name="Arick M.A. 2nd"/>
            <person name="Thrash A."/>
            <person name="Conover J.L."/>
            <person name="Sanders W.S."/>
            <person name="Peterson D.G."/>
            <person name="Frelichowski J.E."/>
            <person name="Scheffler J.A."/>
            <person name="Scheffler B.E."/>
            <person name="Wendel J.F."/>
        </authorList>
    </citation>
    <scope>NUCLEOTIDE SEQUENCE [LARGE SCALE GENOMIC DNA]</scope>
    <source>
        <strain evidence="1">4</strain>
        <tissue evidence="1">Leaf</tissue>
    </source>
</reference>
<sequence>MESHFEKQNTDVLQKSFKEMISTLPKEKYWVFSVDQYQYQGFWFTLPFLQGALSAQQQFQAQPTDIILCSSPRTGTA</sequence>
<keyword evidence="2" id="KW-1185">Reference proteome</keyword>
<proteinExistence type="predicted"/>
<evidence type="ECO:0008006" key="3">
    <source>
        <dbReference type="Google" id="ProtNLM"/>
    </source>
</evidence>
<dbReference type="InterPro" id="IPR027417">
    <property type="entry name" value="P-loop_NTPase"/>
</dbReference>
<dbReference type="EMBL" id="JABEZV010000009">
    <property type="protein sequence ID" value="MBA0722108.1"/>
    <property type="molecule type" value="Genomic_DNA"/>
</dbReference>
<evidence type="ECO:0000313" key="1">
    <source>
        <dbReference type="EMBL" id="MBA0722108.1"/>
    </source>
</evidence>
<dbReference type="Gene3D" id="3.40.50.300">
    <property type="entry name" value="P-loop containing nucleotide triphosphate hydrolases"/>
    <property type="match status" value="1"/>
</dbReference>
<accession>A0A7J9ADF8</accession>
<dbReference type="SUPFAM" id="SSF52540">
    <property type="entry name" value="P-loop containing nucleoside triphosphate hydrolases"/>
    <property type="match status" value="1"/>
</dbReference>
<dbReference type="Proteomes" id="UP000593574">
    <property type="component" value="Unassembled WGS sequence"/>
</dbReference>
<dbReference type="AlphaFoldDB" id="A0A7J9ADF8"/>
<name>A0A7J9ADF8_9ROSI</name>
<organism evidence="1 2">
    <name type="scientific">Gossypium laxum</name>
    <dbReference type="NCBI Taxonomy" id="34288"/>
    <lineage>
        <taxon>Eukaryota</taxon>
        <taxon>Viridiplantae</taxon>
        <taxon>Streptophyta</taxon>
        <taxon>Embryophyta</taxon>
        <taxon>Tracheophyta</taxon>
        <taxon>Spermatophyta</taxon>
        <taxon>Magnoliopsida</taxon>
        <taxon>eudicotyledons</taxon>
        <taxon>Gunneridae</taxon>
        <taxon>Pentapetalae</taxon>
        <taxon>rosids</taxon>
        <taxon>malvids</taxon>
        <taxon>Malvales</taxon>
        <taxon>Malvaceae</taxon>
        <taxon>Malvoideae</taxon>
        <taxon>Gossypium</taxon>
    </lineage>
</organism>
<comment type="caution">
    <text evidence="1">The sequence shown here is derived from an EMBL/GenBank/DDBJ whole genome shotgun (WGS) entry which is preliminary data.</text>
</comment>
<gene>
    <name evidence="1" type="ORF">Golax_009588</name>
</gene>
<feature type="non-terminal residue" evidence="1">
    <location>
        <position position="77"/>
    </location>
</feature>
<protein>
    <recommendedName>
        <fullName evidence="3">Sulfotransferase</fullName>
    </recommendedName>
</protein>